<organism evidence="1 2">
    <name type="scientific">Cetraspora pellucida</name>
    <dbReference type="NCBI Taxonomy" id="1433469"/>
    <lineage>
        <taxon>Eukaryota</taxon>
        <taxon>Fungi</taxon>
        <taxon>Fungi incertae sedis</taxon>
        <taxon>Mucoromycota</taxon>
        <taxon>Glomeromycotina</taxon>
        <taxon>Glomeromycetes</taxon>
        <taxon>Diversisporales</taxon>
        <taxon>Gigasporaceae</taxon>
        <taxon>Cetraspora</taxon>
    </lineage>
</organism>
<dbReference type="InterPro" id="IPR001611">
    <property type="entry name" value="Leu-rich_rpt"/>
</dbReference>
<dbReference type="PANTHER" id="PTHR24114:SF2">
    <property type="entry name" value="F-BOX DOMAIN-CONTAINING PROTEIN-RELATED"/>
    <property type="match status" value="1"/>
</dbReference>
<gene>
    <name evidence="1" type="ORF">CPELLU_LOCUS2200</name>
</gene>
<accession>A0A9N9EVN1</accession>
<comment type="caution">
    <text evidence="1">The sequence shown here is derived from an EMBL/GenBank/DDBJ whole genome shotgun (WGS) entry which is preliminary data.</text>
</comment>
<dbReference type="Gene3D" id="3.80.10.10">
    <property type="entry name" value="Ribonuclease Inhibitor"/>
    <property type="match status" value="1"/>
</dbReference>
<dbReference type="SMART" id="SM00368">
    <property type="entry name" value="LRR_RI"/>
    <property type="match status" value="1"/>
</dbReference>
<proteinExistence type="predicted"/>
<dbReference type="PANTHER" id="PTHR24114">
    <property type="entry name" value="LEUCINE RICH REPEAT FAMILY PROTEIN"/>
    <property type="match status" value="1"/>
</dbReference>
<dbReference type="InterPro" id="IPR052394">
    <property type="entry name" value="LRR-containing"/>
</dbReference>
<dbReference type="AlphaFoldDB" id="A0A9N9EVN1"/>
<sequence length="78" mass="8853">MGLGRKNTTLTTLDLCGNPLGPEGGKVIADALRRNCTLTHLKLSNNYIGPEVNHVMIWDINYRRRPYTRFESVTIPIR</sequence>
<evidence type="ECO:0000313" key="1">
    <source>
        <dbReference type="EMBL" id="CAG8495626.1"/>
    </source>
</evidence>
<evidence type="ECO:0000313" key="2">
    <source>
        <dbReference type="Proteomes" id="UP000789759"/>
    </source>
</evidence>
<protein>
    <submittedName>
        <fullName evidence="1">12832_t:CDS:1</fullName>
    </submittedName>
</protein>
<reference evidence="1" key="1">
    <citation type="submission" date="2021-06" db="EMBL/GenBank/DDBJ databases">
        <authorList>
            <person name="Kallberg Y."/>
            <person name="Tangrot J."/>
            <person name="Rosling A."/>
        </authorList>
    </citation>
    <scope>NUCLEOTIDE SEQUENCE</scope>
    <source>
        <strain evidence="1">FL966</strain>
    </source>
</reference>
<dbReference type="InterPro" id="IPR032675">
    <property type="entry name" value="LRR_dom_sf"/>
</dbReference>
<dbReference type="Proteomes" id="UP000789759">
    <property type="component" value="Unassembled WGS sequence"/>
</dbReference>
<dbReference type="EMBL" id="CAJVQA010000912">
    <property type="protein sequence ID" value="CAG8495626.1"/>
    <property type="molecule type" value="Genomic_DNA"/>
</dbReference>
<dbReference type="Pfam" id="PF13516">
    <property type="entry name" value="LRR_6"/>
    <property type="match status" value="2"/>
</dbReference>
<keyword evidence="2" id="KW-1185">Reference proteome</keyword>
<dbReference type="SUPFAM" id="SSF52047">
    <property type="entry name" value="RNI-like"/>
    <property type="match status" value="1"/>
</dbReference>
<dbReference type="OrthoDB" id="120976at2759"/>
<name>A0A9N9EVN1_9GLOM</name>